<name>A0AAD7JYI7_9AGAR</name>
<evidence type="ECO:0000256" key="2">
    <source>
        <dbReference type="SAM" id="Phobius"/>
    </source>
</evidence>
<dbReference type="Proteomes" id="UP001215280">
    <property type="component" value="Unassembled WGS sequence"/>
</dbReference>
<proteinExistence type="predicted"/>
<sequence>MTNSRTQVMPVPAVAASQPSGILVLGIPFIVFPLATPAYVAVAPPVMAPATPAPAAVVTPAPPTAAPPAPSDTASTPATTAPALRTPAGTGLPAPLVALLRTAGPYRANEVYSVVPEEPLGPIDEELAAPEWYAITRGRFVGVVDQFALSAVAISGVAHAARKAYTTQGLALDAFNPALIWGSVQVV</sequence>
<gene>
    <name evidence="3" type="ORF">DFH07DRAFT_952343</name>
</gene>
<dbReference type="EMBL" id="JARJLG010000015">
    <property type="protein sequence ID" value="KAJ7774631.1"/>
    <property type="molecule type" value="Genomic_DNA"/>
</dbReference>
<feature type="region of interest" description="Disordered" evidence="1">
    <location>
        <begin position="53"/>
        <end position="87"/>
    </location>
</feature>
<organism evidence="3 4">
    <name type="scientific">Mycena maculata</name>
    <dbReference type="NCBI Taxonomy" id="230809"/>
    <lineage>
        <taxon>Eukaryota</taxon>
        <taxon>Fungi</taxon>
        <taxon>Dikarya</taxon>
        <taxon>Basidiomycota</taxon>
        <taxon>Agaricomycotina</taxon>
        <taxon>Agaricomycetes</taxon>
        <taxon>Agaricomycetidae</taxon>
        <taxon>Agaricales</taxon>
        <taxon>Marasmiineae</taxon>
        <taxon>Mycenaceae</taxon>
        <taxon>Mycena</taxon>
    </lineage>
</organism>
<reference evidence="3" key="1">
    <citation type="submission" date="2023-03" db="EMBL/GenBank/DDBJ databases">
        <title>Massive genome expansion in bonnet fungi (Mycena s.s.) driven by repeated elements and novel gene families across ecological guilds.</title>
        <authorList>
            <consortium name="Lawrence Berkeley National Laboratory"/>
            <person name="Harder C.B."/>
            <person name="Miyauchi S."/>
            <person name="Viragh M."/>
            <person name="Kuo A."/>
            <person name="Thoen E."/>
            <person name="Andreopoulos B."/>
            <person name="Lu D."/>
            <person name="Skrede I."/>
            <person name="Drula E."/>
            <person name="Henrissat B."/>
            <person name="Morin E."/>
            <person name="Kohler A."/>
            <person name="Barry K."/>
            <person name="LaButti K."/>
            <person name="Morin E."/>
            <person name="Salamov A."/>
            <person name="Lipzen A."/>
            <person name="Mereny Z."/>
            <person name="Hegedus B."/>
            <person name="Baldrian P."/>
            <person name="Stursova M."/>
            <person name="Weitz H."/>
            <person name="Taylor A."/>
            <person name="Grigoriev I.V."/>
            <person name="Nagy L.G."/>
            <person name="Martin F."/>
            <person name="Kauserud H."/>
        </authorList>
    </citation>
    <scope>NUCLEOTIDE SEQUENCE</scope>
    <source>
        <strain evidence="3">CBHHK188m</strain>
    </source>
</reference>
<keyword evidence="4" id="KW-1185">Reference proteome</keyword>
<evidence type="ECO:0000313" key="4">
    <source>
        <dbReference type="Proteomes" id="UP001215280"/>
    </source>
</evidence>
<keyword evidence="2" id="KW-1133">Transmembrane helix</keyword>
<feature type="compositionally biased region" description="Low complexity" evidence="1">
    <location>
        <begin position="71"/>
        <end position="87"/>
    </location>
</feature>
<keyword evidence="2" id="KW-0472">Membrane</keyword>
<protein>
    <submittedName>
        <fullName evidence="3">Uncharacterized protein</fullName>
    </submittedName>
</protein>
<evidence type="ECO:0000313" key="3">
    <source>
        <dbReference type="EMBL" id="KAJ7774631.1"/>
    </source>
</evidence>
<evidence type="ECO:0000256" key="1">
    <source>
        <dbReference type="SAM" id="MobiDB-lite"/>
    </source>
</evidence>
<feature type="transmembrane region" description="Helical" evidence="2">
    <location>
        <begin position="20"/>
        <end position="42"/>
    </location>
</feature>
<dbReference type="AlphaFoldDB" id="A0AAD7JYI7"/>
<feature type="compositionally biased region" description="Pro residues" evidence="1">
    <location>
        <begin position="60"/>
        <end position="70"/>
    </location>
</feature>
<comment type="caution">
    <text evidence="3">The sequence shown here is derived from an EMBL/GenBank/DDBJ whole genome shotgun (WGS) entry which is preliminary data.</text>
</comment>
<keyword evidence="2" id="KW-0812">Transmembrane</keyword>
<accession>A0AAD7JYI7</accession>